<dbReference type="Gene3D" id="3.90.550.10">
    <property type="entry name" value="Spore Coat Polysaccharide Biosynthesis Protein SpsA, Chain A"/>
    <property type="match status" value="1"/>
</dbReference>
<feature type="domain" description="Glycosyltransferase 2-like" evidence="2">
    <location>
        <begin position="246"/>
        <end position="370"/>
    </location>
</feature>
<feature type="transmembrane region" description="Helical" evidence="1">
    <location>
        <begin position="189"/>
        <end position="215"/>
    </location>
</feature>
<dbReference type="CDD" id="cd00761">
    <property type="entry name" value="Glyco_tranf_GTA_type"/>
    <property type="match status" value="1"/>
</dbReference>
<evidence type="ECO:0000259" key="2">
    <source>
        <dbReference type="Pfam" id="PF00535"/>
    </source>
</evidence>
<keyword evidence="1" id="KW-0472">Membrane</keyword>
<dbReference type="InterPro" id="IPR001173">
    <property type="entry name" value="Glyco_trans_2-like"/>
</dbReference>
<protein>
    <recommendedName>
        <fullName evidence="2">Glycosyltransferase 2-like domain-containing protein</fullName>
    </recommendedName>
</protein>
<dbReference type="RefSeq" id="WP_072555016.1">
    <property type="nucleotide sequence ID" value="NZ_CP018155.1"/>
</dbReference>
<dbReference type="EMBL" id="CP018155">
    <property type="protein sequence ID" value="APG64692.1"/>
    <property type="molecule type" value="Genomic_DNA"/>
</dbReference>
<accession>A0A1L3JHW0</accession>
<reference evidence="3 4" key="1">
    <citation type="submission" date="2016-11" db="EMBL/GenBank/DDBJ databases">
        <title>Tenacibaculum sp. LPB0136, isolated from marine environment.</title>
        <authorList>
            <person name="Kim E."/>
            <person name="Yi H."/>
        </authorList>
    </citation>
    <scope>NUCLEOTIDE SEQUENCE [LARGE SCALE GENOMIC DNA]</scope>
    <source>
        <strain evidence="3 4">LPB0136</strain>
    </source>
</reference>
<proteinExistence type="predicted"/>
<name>A0A1L3JHW0_9FLAO</name>
<keyword evidence="1" id="KW-1133">Transmembrane helix</keyword>
<organism evidence="3 4">
    <name type="scientific">Tenacibaculum todarodis</name>
    <dbReference type="NCBI Taxonomy" id="1850252"/>
    <lineage>
        <taxon>Bacteria</taxon>
        <taxon>Pseudomonadati</taxon>
        <taxon>Bacteroidota</taxon>
        <taxon>Flavobacteriia</taxon>
        <taxon>Flavobacteriales</taxon>
        <taxon>Flavobacteriaceae</taxon>
        <taxon>Tenacibaculum</taxon>
    </lineage>
</organism>
<evidence type="ECO:0000256" key="1">
    <source>
        <dbReference type="SAM" id="Phobius"/>
    </source>
</evidence>
<dbReference type="AlphaFoldDB" id="A0A1L3JHW0"/>
<gene>
    <name evidence="3" type="ORF">LPB136_04650</name>
</gene>
<evidence type="ECO:0000313" key="4">
    <source>
        <dbReference type="Proteomes" id="UP000181898"/>
    </source>
</evidence>
<dbReference type="KEGG" id="ten:LPB136_04650"/>
<keyword evidence="4" id="KW-1185">Reference proteome</keyword>
<keyword evidence="1" id="KW-0812">Transmembrane</keyword>
<dbReference type="Pfam" id="PF00535">
    <property type="entry name" value="Glycos_transf_2"/>
    <property type="match status" value="1"/>
</dbReference>
<sequence>MIIIYHHKNKVKEILDLESNTTISVVTESIVETMFLLSNLHTNKFIIWCNLELKSNLNKAVLNTVFHHNLIMASYAVPDVVFNSKIGYVEQSVFINVKKNVRFSTWFMSTNVGGINSSVLNKYKGLRNYKSFKLFLNVVAKQGIQKGLICASEPNLLIDKNQESSDNLSEKVTLKELFSFVKSCYKTRWLFLLFFNLIVYEKMFPIVSFISSFFIKLITPNELSFDDIKIQSNKVKINKNDFSVDVLIPTLGREKYLKDVLLDLNKQTFLPKKVIIVEQNPDTTAVSSLDYLKDKWNFEIDHTFTHQLGACNARNIGLCKVTSNFVFFADDDIRFKNDLLERSFQEFNQSQPDGIVFSCLQKGQKPDVLTTTLATTFGSGTSLVKSSFVKKCSFKKEHEFGYGEDADFGMQLRNLGAEILDIPSVKMLHLKAPIGGFRHKPILAWESDKPKPSPTVMAYNLKHLTKEQQQGYKTNLFIKFYKSQSIKNPVKYFHSIIRKWNLSVNWAQKLLKNEV</sequence>
<dbReference type="OrthoDB" id="1326385at2"/>
<dbReference type="InterPro" id="IPR029044">
    <property type="entry name" value="Nucleotide-diphossugar_trans"/>
</dbReference>
<evidence type="ECO:0000313" key="3">
    <source>
        <dbReference type="EMBL" id="APG64692.1"/>
    </source>
</evidence>
<dbReference type="SUPFAM" id="SSF53448">
    <property type="entry name" value="Nucleotide-diphospho-sugar transferases"/>
    <property type="match status" value="1"/>
</dbReference>
<dbReference type="STRING" id="1850252.LPB136_04650"/>
<dbReference type="Proteomes" id="UP000181898">
    <property type="component" value="Chromosome"/>
</dbReference>